<dbReference type="PROSITE" id="PS51257">
    <property type="entry name" value="PROKAR_LIPOPROTEIN"/>
    <property type="match status" value="1"/>
</dbReference>
<dbReference type="AlphaFoldDB" id="A0A542ZCF9"/>
<feature type="transmembrane region" description="Helical" evidence="1">
    <location>
        <begin position="193"/>
        <end position="215"/>
    </location>
</feature>
<keyword evidence="1" id="KW-0472">Membrane</keyword>
<feature type="domain" description="LppM" evidence="2">
    <location>
        <begin position="103"/>
        <end position="187"/>
    </location>
</feature>
<comment type="caution">
    <text evidence="3">The sequence shown here is derived from an EMBL/GenBank/DDBJ whole genome shotgun (WGS) entry which is preliminary data.</text>
</comment>
<organism evidence="3 4">
    <name type="scientific">Propioniferax innocua</name>
    <dbReference type="NCBI Taxonomy" id="1753"/>
    <lineage>
        <taxon>Bacteria</taxon>
        <taxon>Bacillati</taxon>
        <taxon>Actinomycetota</taxon>
        <taxon>Actinomycetes</taxon>
        <taxon>Propionibacteriales</taxon>
        <taxon>Propionibacteriaceae</taxon>
        <taxon>Propioniferax</taxon>
    </lineage>
</organism>
<gene>
    <name evidence="3" type="ORF">FB460_1888</name>
</gene>
<dbReference type="EMBL" id="VFOR01000002">
    <property type="protein sequence ID" value="TQL58036.1"/>
    <property type="molecule type" value="Genomic_DNA"/>
</dbReference>
<keyword evidence="4" id="KW-1185">Reference proteome</keyword>
<accession>A0A542ZCF9</accession>
<reference evidence="3 4" key="1">
    <citation type="submission" date="2019-06" db="EMBL/GenBank/DDBJ databases">
        <title>Sequencing the genomes of 1000 actinobacteria strains.</title>
        <authorList>
            <person name="Klenk H.-P."/>
        </authorList>
    </citation>
    <scope>NUCLEOTIDE SEQUENCE [LARGE SCALE GENOMIC DNA]</scope>
    <source>
        <strain evidence="3 4">DSM 8251</strain>
    </source>
</reference>
<dbReference type="Proteomes" id="UP000316196">
    <property type="component" value="Unassembled WGS sequence"/>
</dbReference>
<evidence type="ECO:0000313" key="3">
    <source>
        <dbReference type="EMBL" id="TQL58036.1"/>
    </source>
</evidence>
<keyword evidence="1" id="KW-1133">Transmembrane helix</keyword>
<dbReference type="RefSeq" id="WP_142093867.1">
    <property type="nucleotide sequence ID" value="NZ_BAAAMD010000004.1"/>
</dbReference>
<dbReference type="OrthoDB" id="4793553at2"/>
<evidence type="ECO:0000259" key="2">
    <source>
        <dbReference type="Pfam" id="PF21946"/>
    </source>
</evidence>
<protein>
    <recommendedName>
        <fullName evidence="2">LppM domain-containing protein</fullName>
    </recommendedName>
</protein>
<evidence type="ECO:0000256" key="1">
    <source>
        <dbReference type="SAM" id="Phobius"/>
    </source>
</evidence>
<keyword evidence="1" id="KW-0812">Transmembrane</keyword>
<proteinExistence type="predicted"/>
<sequence length="238" mass="25575">MRLRRSIAALLVTTLTLLLTSCGINTNLGVWLWDEHTASVDVDVSLPAKVESFELEPLTVCEPIMVLGQKLHPYVENGRAGCRASGPIPAEAFKISDGSGLERADGKLILTLKEPIKSLGLPEELDWQALGIPEDVELPPEFSETSVRFSVTFPGEVLENSGSSTVEGRTVTWTDPEEFKGTISATSVMPPRILTPILFIIGGIALFSGAIVWWFTARESTKSNPQGTPAGAPPPSGH</sequence>
<name>A0A542ZCF9_9ACTN</name>
<dbReference type="Pfam" id="PF21946">
    <property type="entry name" value="LppM"/>
    <property type="match status" value="1"/>
</dbReference>
<dbReference type="InterPro" id="IPR053807">
    <property type="entry name" value="LppM"/>
</dbReference>
<evidence type="ECO:0000313" key="4">
    <source>
        <dbReference type="Proteomes" id="UP000316196"/>
    </source>
</evidence>